<dbReference type="Proteomes" id="UP000293289">
    <property type="component" value="Unassembled WGS sequence"/>
</dbReference>
<name>A0A4Q7MGY2_9MICO</name>
<keyword evidence="1" id="KW-0503">Monooxygenase</keyword>
<sequence length="284" mass="30840">MDLTFEGHEFARYRPDATPRPHLDRLATVDGVQLLRVLDAPLPGGSDDHPHHRGIWWGHRNVNGADVWTEYPGHGSIVSHGDVTRTETSEVVDIAHEADWLDASGDVLLSEQRTIRAHRPNADGTQALDLEGTLIAGAGPVRLGDTKEAGLVAVRLAPSLEERRGGQIQTATGAIGEAQAWGTPARWCAYSGLVGDAEVGLAVFDHPSNPRHPVRWHVRDYGLLAANPFGLSDFLGDGESDDLADGTMTLAIGERATFRYRLLTFRGAVDAPSLDRHFERFADA</sequence>
<dbReference type="AlphaFoldDB" id="A0A4Q7MGY2"/>
<proteinExistence type="predicted"/>
<protein>
    <submittedName>
        <fullName evidence="1">Methane monooxygenase PmoA-like</fullName>
    </submittedName>
</protein>
<comment type="caution">
    <text evidence="1">The sequence shown here is derived from an EMBL/GenBank/DDBJ whole genome shotgun (WGS) entry which is preliminary data.</text>
</comment>
<dbReference type="Pfam" id="PF14100">
    <property type="entry name" value="DUF6807"/>
    <property type="match status" value="1"/>
</dbReference>
<reference evidence="1 2" key="1">
    <citation type="submission" date="2019-02" db="EMBL/GenBank/DDBJ databases">
        <title>Genomic Encyclopedia of Type Strains, Phase IV (KMG-IV): sequencing the most valuable type-strain genomes for metagenomic binning, comparative biology and taxonomic classification.</title>
        <authorList>
            <person name="Goeker M."/>
        </authorList>
    </citation>
    <scope>NUCLEOTIDE SEQUENCE [LARGE SCALE GENOMIC DNA]</scope>
    <source>
        <strain evidence="1 2">DSM 43045</strain>
    </source>
</reference>
<dbReference type="OrthoDB" id="3258243at2"/>
<keyword evidence="2" id="KW-1185">Reference proteome</keyword>
<dbReference type="RefSeq" id="WP_130353029.1">
    <property type="nucleotide sequence ID" value="NZ_SGWY01000002.1"/>
</dbReference>
<organism evidence="1 2">
    <name type="scientific">Agromyces ramosus</name>
    <dbReference type="NCBI Taxonomy" id="33879"/>
    <lineage>
        <taxon>Bacteria</taxon>
        <taxon>Bacillati</taxon>
        <taxon>Actinomycetota</taxon>
        <taxon>Actinomycetes</taxon>
        <taxon>Micrococcales</taxon>
        <taxon>Microbacteriaceae</taxon>
        <taxon>Agromyces</taxon>
    </lineage>
</organism>
<keyword evidence="1" id="KW-0560">Oxidoreductase</keyword>
<dbReference type="InterPro" id="IPR029475">
    <property type="entry name" value="DUF6807"/>
</dbReference>
<evidence type="ECO:0000313" key="2">
    <source>
        <dbReference type="Proteomes" id="UP000293289"/>
    </source>
</evidence>
<accession>A0A4Q7MGY2</accession>
<gene>
    <name evidence="1" type="ORF">EV187_2165</name>
</gene>
<dbReference type="EMBL" id="SGWY01000002">
    <property type="protein sequence ID" value="RZS66438.1"/>
    <property type="molecule type" value="Genomic_DNA"/>
</dbReference>
<evidence type="ECO:0000313" key="1">
    <source>
        <dbReference type="EMBL" id="RZS66438.1"/>
    </source>
</evidence>
<dbReference type="GO" id="GO:0004497">
    <property type="term" value="F:monooxygenase activity"/>
    <property type="evidence" value="ECO:0007669"/>
    <property type="project" value="UniProtKB-KW"/>
</dbReference>